<dbReference type="EMBL" id="JBDJAW010000032">
    <property type="protein sequence ID" value="MEN3539375.1"/>
    <property type="molecule type" value="Genomic_DNA"/>
</dbReference>
<evidence type="ECO:0000313" key="1">
    <source>
        <dbReference type="EMBL" id="MEN3539375.1"/>
    </source>
</evidence>
<sequence length="64" mass="6577">MITGAAAGRRHARPCPADLVVGRRLGLPVAAVPQENSGPFGPIFAMNQPASSALTLGDLENIQP</sequence>
<organism evidence="1 2">
    <name type="scientific">Microbispora maris</name>
    <dbReference type="NCBI Taxonomy" id="3144104"/>
    <lineage>
        <taxon>Bacteria</taxon>
        <taxon>Bacillati</taxon>
        <taxon>Actinomycetota</taxon>
        <taxon>Actinomycetes</taxon>
        <taxon>Streptosporangiales</taxon>
        <taxon>Streptosporangiaceae</taxon>
        <taxon>Microbispora</taxon>
    </lineage>
</organism>
<protein>
    <submittedName>
        <fullName evidence="1">Uncharacterized protein</fullName>
    </submittedName>
</protein>
<evidence type="ECO:0000313" key="2">
    <source>
        <dbReference type="Proteomes" id="UP001447516"/>
    </source>
</evidence>
<dbReference type="Proteomes" id="UP001447516">
    <property type="component" value="Unassembled WGS sequence"/>
</dbReference>
<name>A0ABV0AXE0_9ACTN</name>
<dbReference type="RefSeq" id="WP_346229271.1">
    <property type="nucleotide sequence ID" value="NZ_JBDJAW010000032.1"/>
</dbReference>
<proteinExistence type="predicted"/>
<keyword evidence="2" id="KW-1185">Reference proteome</keyword>
<reference evidence="1 2" key="1">
    <citation type="submission" date="2024-05" db="EMBL/GenBank/DDBJ databases">
        <title>Microbispora sp.ZYX-F-249.</title>
        <authorList>
            <person name="Xie H."/>
        </authorList>
    </citation>
    <scope>NUCLEOTIDE SEQUENCE [LARGE SCALE GENOMIC DNA]</scope>
    <source>
        <strain evidence="1 2">ZYX-F-249</strain>
    </source>
</reference>
<comment type="caution">
    <text evidence="1">The sequence shown here is derived from an EMBL/GenBank/DDBJ whole genome shotgun (WGS) entry which is preliminary data.</text>
</comment>
<accession>A0ABV0AXE0</accession>
<gene>
    <name evidence="1" type="ORF">AAH991_29990</name>
</gene>